<keyword evidence="10" id="KW-1185">Reference proteome</keyword>
<dbReference type="GO" id="GO:0008270">
    <property type="term" value="F:zinc ion binding"/>
    <property type="evidence" value="ECO:0007669"/>
    <property type="project" value="UniProtKB-KW"/>
</dbReference>
<keyword evidence="3 6" id="KW-0863">Zinc-finger</keyword>
<evidence type="ECO:0000256" key="7">
    <source>
        <dbReference type="SAM" id="Phobius"/>
    </source>
</evidence>
<evidence type="ECO:0000259" key="8">
    <source>
        <dbReference type="PROSITE" id="PS50089"/>
    </source>
</evidence>
<dbReference type="InterPro" id="IPR001841">
    <property type="entry name" value="Znf_RING"/>
</dbReference>
<keyword evidence="4" id="KW-0862">Zinc</keyword>
<dbReference type="PANTHER" id="PTHR46151">
    <property type="entry name" value="NEP1-INTERACTING PROTEIN-LIKE 2"/>
    <property type="match status" value="1"/>
</dbReference>
<evidence type="ECO:0000256" key="2">
    <source>
        <dbReference type="ARBA" id="ARBA00022723"/>
    </source>
</evidence>
<comment type="subcellular location">
    <subcellularLocation>
        <location evidence="1">Membrane</location>
    </subcellularLocation>
</comment>
<dbReference type="OrthoDB" id="8062037at2759"/>
<dbReference type="InterPro" id="IPR013083">
    <property type="entry name" value="Znf_RING/FYVE/PHD"/>
</dbReference>
<keyword evidence="7" id="KW-0812">Transmembrane</keyword>
<organism evidence="9 10">
    <name type="scientific">Colocasia esculenta</name>
    <name type="common">Wild taro</name>
    <name type="synonym">Arum esculentum</name>
    <dbReference type="NCBI Taxonomy" id="4460"/>
    <lineage>
        <taxon>Eukaryota</taxon>
        <taxon>Viridiplantae</taxon>
        <taxon>Streptophyta</taxon>
        <taxon>Embryophyta</taxon>
        <taxon>Tracheophyta</taxon>
        <taxon>Spermatophyta</taxon>
        <taxon>Magnoliopsida</taxon>
        <taxon>Liliopsida</taxon>
        <taxon>Araceae</taxon>
        <taxon>Aroideae</taxon>
        <taxon>Colocasieae</taxon>
        <taxon>Colocasia</taxon>
    </lineage>
</organism>
<keyword evidence="5 7" id="KW-0472">Membrane</keyword>
<dbReference type="GO" id="GO:0016020">
    <property type="term" value="C:membrane"/>
    <property type="evidence" value="ECO:0007669"/>
    <property type="project" value="UniProtKB-SubCell"/>
</dbReference>
<name>A0A843VP57_COLES</name>
<keyword evidence="2" id="KW-0479">Metal-binding</keyword>
<evidence type="ECO:0000256" key="4">
    <source>
        <dbReference type="ARBA" id="ARBA00022833"/>
    </source>
</evidence>
<dbReference type="Pfam" id="PF13639">
    <property type="entry name" value="zf-RING_2"/>
    <property type="match status" value="1"/>
</dbReference>
<feature type="transmembrane region" description="Helical" evidence="7">
    <location>
        <begin position="27"/>
        <end position="50"/>
    </location>
</feature>
<dbReference type="SMART" id="SM00184">
    <property type="entry name" value="RING"/>
    <property type="match status" value="1"/>
</dbReference>
<evidence type="ECO:0000313" key="10">
    <source>
        <dbReference type="Proteomes" id="UP000652761"/>
    </source>
</evidence>
<gene>
    <name evidence="9" type="ORF">Taro_031546</name>
</gene>
<evidence type="ECO:0000256" key="6">
    <source>
        <dbReference type="PROSITE-ProRule" id="PRU00175"/>
    </source>
</evidence>
<evidence type="ECO:0000256" key="5">
    <source>
        <dbReference type="ARBA" id="ARBA00023136"/>
    </source>
</evidence>
<comment type="caution">
    <text evidence="9">The sequence shown here is derived from an EMBL/GenBank/DDBJ whole genome shotgun (WGS) entry which is preliminary data.</text>
</comment>
<keyword evidence="7" id="KW-1133">Transmembrane helix</keyword>
<sequence length="213" mass="22917">MEGSTLMAIVKFGSFGIGSCLRASRRLAFAGVTCTFAVGGVIVGTISGALKGQTTETGLLSGAGIGAVAGALVSVDLLESLLLGEPLSKTAMFESLLDGKIFREWVSPATLKAYQWQVDTLESSEREEHSDIFDTSSNQGASPEVVRKLPRFEVSTFSTEPGIETSCAICLKDYEDGENVQRLPTCRHSYHMACIERWLARHSSCPICRQDVS</sequence>
<reference evidence="9" key="1">
    <citation type="submission" date="2017-07" db="EMBL/GenBank/DDBJ databases">
        <title>Taro Niue Genome Assembly and Annotation.</title>
        <authorList>
            <person name="Atibalentja N."/>
            <person name="Keating K."/>
            <person name="Fields C.J."/>
        </authorList>
    </citation>
    <scope>NUCLEOTIDE SEQUENCE</scope>
    <source>
        <strain evidence="9">Niue_2</strain>
        <tissue evidence="9">Leaf</tissue>
    </source>
</reference>
<dbReference type="PROSITE" id="PS50089">
    <property type="entry name" value="ZF_RING_2"/>
    <property type="match status" value="1"/>
</dbReference>
<dbReference type="PANTHER" id="PTHR46151:SF12">
    <property type="entry name" value="RING_U-BOX SUPERFAMILY PROTEIN"/>
    <property type="match status" value="1"/>
</dbReference>
<evidence type="ECO:0000313" key="9">
    <source>
        <dbReference type="EMBL" id="MQL98831.1"/>
    </source>
</evidence>
<feature type="domain" description="RING-type" evidence="8">
    <location>
        <begin position="167"/>
        <end position="209"/>
    </location>
</feature>
<evidence type="ECO:0000256" key="3">
    <source>
        <dbReference type="ARBA" id="ARBA00022771"/>
    </source>
</evidence>
<protein>
    <recommendedName>
        <fullName evidence="8">RING-type domain-containing protein</fullName>
    </recommendedName>
</protein>
<dbReference type="CDD" id="cd16461">
    <property type="entry name" value="RING-H2_EL5-like"/>
    <property type="match status" value="1"/>
</dbReference>
<dbReference type="SUPFAM" id="SSF57850">
    <property type="entry name" value="RING/U-box"/>
    <property type="match status" value="1"/>
</dbReference>
<dbReference type="EMBL" id="NMUH01002247">
    <property type="protein sequence ID" value="MQL98831.1"/>
    <property type="molecule type" value="Genomic_DNA"/>
</dbReference>
<dbReference type="AlphaFoldDB" id="A0A843VP57"/>
<dbReference type="Proteomes" id="UP000652761">
    <property type="component" value="Unassembled WGS sequence"/>
</dbReference>
<dbReference type="Gene3D" id="3.30.40.10">
    <property type="entry name" value="Zinc/RING finger domain, C3HC4 (zinc finger)"/>
    <property type="match status" value="1"/>
</dbReference>
<proteinExistence type="predicted"/>
<accession>A0A843VP57</accession>
<evidence type="ECO:0000256" key="1">
    <source>
        <dbReference type="ARBA" id="ARBA00004370"/>
    </source>
</evidence>